<dbReference type="InterPro" id="IPR009057">
    <property type="entry name" value="Homeodomain-like_sf"/>
</dbReference>
<dbReference type="EMBL" id="DXEV01000109">
    <property type="protein sequence ID" value="HIX56945.1"/>
    <property type="molecule type" value="Genomic_DNA"/>
</dbReference>
<reference evidence="2" key="1">
    <citation type="journal article" date="2021" name="PeerJ">
        <title>Extensive microbial diversity within the chicken gut microbiome revealed by metagenomics and culture.</title>
        <authorList>
            <person name="Gilroy R."/>
            <person name="Ravi A."/>
            <person name="Getino M."/>
            <person name="Pursley I."/>
            <person name="Horton D.L."/>
            <person name="Alikhan N.F."/>
            <person name="Baker D."/>
            <person name="Gharbi K."/>
            <person name="Hall N."/>
            <person name="Watson M."/>
            <person name="Adriaenssens E.M."/>
            <person name="Foster-Nyarko E."/>
            <person name="Jarju S."/>
            <person name="Secka A."/>
            <person name="Antonio M."/>
            <person name="Oren A."/>
            <person name="Chaudhuri R.R."/>
            <person name="La Ragione R."/>
            <person name="Hildebrand F."/>
            <person name="Pallen M.J."/>
        </authorList>
    </citation>
    <scope>NUCLEOTIDE SEQUENCE</scope>
    <source>
        <strain evidence="2">USASDec5-558</strain>
    </source>
</reference>
<feature type="region of interest" description="Disordered" evidence="1">
    <location>
        <begin position="373"/>
        <end position="437"/>
    </location>
</feature>
<feature type="region of interest" description="Disordered" evidence="1">
    <location>
        <begin position="100"/>
        <end position="125"/>
    </location>
</feature>
<sequence>MTRERKISVALKEFLALVGDPALRLNPQQQKLLLAFAATQGGEDITKDIQMQTGIAKQDLATSEQLLKVLADLRNGFAGNNTTFAFAAQNNYIATAATAEDGSDQDSASSQASADHDEKVDRRNKYAPELKNRILEELRQGASMSAIAKRENIPFVTINLWRKKANIPGVKSGGAKSKVAKKEPRFNGRYLEEQKAKAIEMLRAGTYSCSEIERVTGVKRGTLSVWKSTMKRGDNPPCTPEQEAQAKELLRSGGAKVSNLAIARECNIPAKFISIWRRELGIPGYIRAGVPTENYRYDDSIRNKALELLRQGKTIPEVSRQISVSITSLYNWALSWLDDGSLKELKRGKRGRKSDAAVAMVNKDIGVANDTAAAKDAEVAKDAEATKDTEVAKDAEDTNAAKDFDAAVDAEMAKGEVTSSATDSTADSDDKADDAKE</sequence>
<protein>
    <submittedName>
        <fullName evidence="2">Transposase</fullName>
    </submittedName>
</protein>
<reference evidence="2" key="2">
    <citation type="submission" date="2021-04" db="EMBL/GenBank/DDBJ databases">
        <authorList>
            <person name="Gilroy R."/>
        </authorList>
    </citation>
    <scope>NUCLEOTIDE SEQUENCE</scope>
    <source>
        <strain evidence="2">USASDec5-558</strain>
    </source>
</reference>
<feature type="compositionally biased region" description="Basic and acidic residues" evidence="1">
    <location>
        <begin position="373"/>
        <end position="405"/>
    </location>
</feature>
<evidence type="ECO:0000256" key="1">
    <source>
        <dbReference type="SAM" id="MobiDB-lite"/>
    </source>
</evidence>
<feature type="compositionally biased region" description="Acidic residues" evidence="1">
    <location>
        <begin position="426"/>
        <end position="437"/>
    </location>
</feature>
<dbReference type="Gene3D" id="1.10.10.60">
    <property type="entry name" value="Homeodomain-like"/>
    <property type="match status" value="1"/>
</dbReference>
<dbReference type="AlphaFoldDB" id="A0A9D1WD24"/>
<evidence type="ECO:0000313" key="2">
    <source>
        <dbReference type="EMBL" id="HIX56945.1"/>
    </source>
</evidence>
<feature type="compositionally biased region" description="Basic and acidic residues" evidence="1">
    <location>
        <begin position="114"/>
        <end position="125"/>
    </location>
</feature>
<name>A0A9D1WD24_9GAMM</name>
<dbReference type="Proteomes" id="UP000886829">
    <property type="component" value="Unassembled WGS sequence"/>
</dbReference>
<organism evidence="2 3">
    <name type="scientific">Candidatus Anaerobiospirillum pullistercoris</name>
    <dbReference type="NCBI Taxonomy" id="2838452"/>
    <lineage>
        <taxon>Bacteria</taxon>
        <taxon>Pseudomonadati</taxon>
        <taxon>Pseudomonadota</taxon>
        <taxon>Gammaproteobacteria</taxon>
        <taxon>Aeromonadales</taxon>
        <taxon>Succinivibrionaceae</taxon>
        <taxon>Anaerobiospirillum</taxon>
    </lineage>
</organism>
<comment type="caution">
    <text evidence="2">The sequence shown here is derived from an EMBL/GenBank/DDBJ whole genome shotgun (WGS) entry which is preliminary data.</text>
</comment>
<dbReference type="SUPFAM" id="SSF46689">
    <property type="entry name" value="Homeodomain-like"/>
    <property type="match status" value="1"/>
</dbReference>
<evidence type="ECO:0000313" key="3">
    <source>
        <dbReference type="Proteomes" id="UP000886829"/>
    </source>
</evidence>
<proteinExistence type="predicted"/>
<accession>A0A9D1WD24</accession>
<gene>
    <name evidence="2" type="ORF">H9850_05690</name>
</gene>